<gene>
    <name evidence="2" type="ORF">J3D65DRAFT_688652</name>
</gene>
<feature type="compositionally biased region" description="Low complexity" evidence="1">
    <location>
        <begin position="71"/>
        <end position="80"/>
    </location>
</feature>
<keyword evidence="3" id="KW-1185">Reference proteome</keyword>
<proteinExistence type="predicted"/>
<dbReference type="RefSeq" id="XP_066650297.1">
    <property type="nucleotide sequence ID" value="XM_066803869.1"/>
</dbReference>
<protein>
    <submittedName>
        <fullName evidence="2">Uncharacterized protein</fullName>
    </submittedName>
</protein>
<feature type="compositionally biased region" description="Pro residues" evidence="1">
    <location>
        <begin position="185"/>
        <end position="201"/>
    </location>
</feature>
<name>A0ABR1L3W8_9PEZI</name>
<feature type="region of interest" description="Disordered" evidence="1">
    <location>
        <begin position="48"/>
        <end position="206"/>
    </location>
</feature>
<evidence type="ECO:0000256" key="1">
    <source>
        <dbReference type="SAM" id="MobiDB-lite"/>
    </source>
</evidence>
<organism evidence="2 3">
    <name type="scientific">Phyllosticta citribraziliensis</name>
    <dbReference type="NCBI Taxonomy" id="989973"/>
    <lineage>
        <taxon>Eukaryota</taxon>
        <taxon>Fungi</taxon>
        <taxon>Dikarya</taxon>
        <taxon>Ascomycota</taxon>
        <taxon>Pezizomycotina</taxon>
        <taxon>Dothideomycetes</taxon>
        <taxon>Dothideomycetes incertae sedis</taxon>
        <taxon>Botryosphaeriales</taxon>
        <taxon>Phyllostictaceae</taxon>
        <taxon>Phyllosticta</taxon>
    </lineage>
</organism>
<dbReference type="Proteomes" id="UP001360953">
    <property type="component" value="Unassembled WGS sequence"/>
</dbReference>
<evidence type="ECO:0000313" key="3">
    <source>
        <dbReference type="Proteomes" id="UP001360953"/>
    </source>
</evidence>
<dbReference type="GeneID" id="92036775"/>
<feature type="compositionally biased region" description="Basic and acidic residues" evidence="1">
    <location>
        <begin position="50"/>
        <end position="70"/>
    </location>
</feature>
<feature type="compositionally biased region" description="Basic and acidic residues" evidence="1">
    <location>
        <begin position="113"/>
        <end position="126"/>
    </location>
</feature>
<sequence length="368" mass="40836">MDRLSAIREMEACINNGTNENEFDCRVHILYDDLMELGGKGFRPRCPTHLSDHTEEMEVDHELPASEPRLRSSVSPSSSVAHFTTGSPFASPKSHAPSGNTATFGVPDPHAPPPDHEPSQRLKTPELDPPAPSPRRSPPSEREPSHRPTTPEFDDRFAPSPSRGPPSDRELSQRPKTPSLGTHTPSPPHNPPGTSEPPSQPKSPELEKWRQDAISMVAKAKFTNSSLRFYDDGKTVVECSRAMLEDLLGKVTAETLKDLEFARDFLIFATKVFGIETSSTELELKASNLDREYSRHFKLLKKIHGGKSHQGWLLDTEFLAMPLPYAPILLQVTIRDIMDGTVIVDAPWVEYGPPRSASSNLLYPSLQL</sequence>
<reference evidence="2 3" key="1">
    <citation type="submission" date="2024-04" db="EMBL/GenBank/DDBJ databases">
        <title>Phyllosticta paracitricarpa is synonymous to the EU quarantine fungus P. citricarpa based on phylogenomic analyses.</title>
        <authorList>
            <consortium name="Lawrence Berkeley National Laboratory"/>
            <person name="Van ingen-buijs V.A."/>
            <person name="Van westerhoven A.C."/>
            <person name="Haridas S."/>
            <person name="Skiadas P."/>
            <person name="Martin F."/>
            <person name="Groenewald J.Z."/>
            <person name="Crous P.W."/>
            <person name="Seidl M.F."/>
        </authorList>
    </citation>
    <scope>NUCLEOTIDE SEQUENCE [LARGE SCALE GENOMIC DNA]</scope>
    <source>
        <strain evidence="2 3">CPC 17464</strain>
    </source>
</reference>
<evidence type="ECO:0000313" key="2">
    <source>
        <dbReference type="EMBL" id="KAK7529931.1"/>
    </source>
</evidence>
<accession>A0ABR1L3W8</accession>
<dbReference type="EMBL" id="JBBPEH010000015">
    <property type="protein sequence ID" value="KAK7529931.1"/>
    <property type="molecule type" value="Genomic_DNA"/>
</dbReference>
<feature type="compositionally biased region" description="Pro residues" evidence="1">
    <location>
        <begin position="127"/>
        <end position="137"/>
    </location>
</feature>
<feature type="compositionally biased region" description="Polar residues" evidence="1">
    <location>
        <begin position="174"/>
        <end position="184"/>
    </location>
</feature>
<comment type="caution">
    <text evidence="2">The sequence shown here is derived from an EMBL/GenBank/DDBJ whole genome shotgun (WGS) entry which is preliminary data.</text>
</comment>